<evidence type="ECO:0000313" key="2">
    <source>
        <dbReference type="Proteomes" id="UP000006038"/>
    </source>
</evidence>
<name>J3N7Q7_ORYBR</name>
<keyword evidence="2" id="KW-1185">Reference proteome</keyword>
<dbReference type="Proteomes" id="UP000006038">
    <property type="component" value="Chromosome 11"/>
</dbReference>
<dbReference type="Gramene" id="OB11G18430.1">
    <property type="protein sequence ID" value="OB11G18430.1"/>
    <property type="gene ID" value="OB11G18430"/>
</dbReference>
<protein>
    <submittedName>
        <fullName evidence="1">Uncharacterized protein</fullName>
    </submittedName>
</protein>
<dbReference type="AlphaFoldDB" id="J3N7Q7"/>
<reference evidence="1" key="1">
    <citation type="journal article" date="2013" name="Nat. Commun.">
        <title>Whole-genome sequencing of Oryza brachyantha reveals mechanisms underlying Oryza genome evolution.</title>
        <authorList>
            <person name="Chen J."/>
            <person name="Huang Q."/>
            <person name="Gao D."/>
            <person name="Wang J."/>
            <person name="Lang Y."/>
            <person name="Liu T."/>
            <person name="Li B."/>
            <person name="Bai Z."/>
            <person name="Luis Goicoechea J."/>
            <person name="Liang C."/>
            <person name="Chen C."/>
            <person name="Zhang W."/>
            <person name="Sun S."/>
            <person name="Liao Y."/>
            <person name="Zhang X."/>
            <person name="Yang L."/>
            <person name="Song C."/>
            <person name="Wang M."/>
            <person name="Shi J."/>
            <person name="Liu G."/>
            <person name="Liu J."/>
            <person name="Zhou H."/>
            <person name="Zhou W."/>
            <person name="Yu Q."/>
            <person name="An N."/>
            <person name="Chen Y."/>
            <person name="Cai Q."/>
            <person name="Wang B."/>
            <person name="Liu B."/>
            <person name="Min J."/>
            <person name="Huang Y."/>
            <person name="Wu H."/>
            <person name="Li Z."/>
            <person name="Zhang Y."/>
            <person name="Yin Y."/>
            <person name="Song W."/>
            <person name="Jiang J."/>
            <person name="Jackson S.A."/>
            <person name="Wing R.A."/>
            <person name="Wang J."/>
            <person name="Chen M."/>
        </authorList>
    </citation>
    <scope>NUCLEOTIDE SEQUENCE [LARGE SCALE GENOMIC DNA]</scope>
    <source>
        <strain evidence="1">cv. IRGC 101232</strain>
    </source>
</reference>
<organism evidence="1">
    <name type="scientific">Oryza brachyantha</name>
    <name type="common">malo sina</name>
    <dbReference type="NCBI Taxonomy" id="4533"/>
    <lineage>
        <taxon>Eukaryota</taxon>
        <taxon>Viridiplantae</taxon>
        <taxon>Streptophyta</taxon>
        <taxon>Embryophyta</taxon>
        <taxon>Tracheophyta</taxon>
        <taxon>Spermatophyta</taxon>
        <taxon>Magnoliopsida</taxon>
        <taxon>Liliopsida</taxon>
        <taxon>Poales</taxon>
        <taxon>Poaceae</taxon>
        <taxon>BOP clade</taxon>
        <taxon>Oryzoideae</taxon>
        <taxon>Oryzeae</taxon>
        <taxon>Oryzinae</taxon>
        <taxon>Oryza</taxon>
    </lineage>
</organism>
<sequence length="132" mass="13525">MVMRRRATCADSSCSCSGCPSISTLHHAVSASPALPITATAFSALPPIHRCTPGAAATTSTAGAADGDTDESDIVCRCTKLPSLYLIHARAPLAPPPPIPPAAAVAAAASSVCDHLPGHLVQEVSVERRFWI</sequence>
<evidence type="ECO:0000313" key="1">
    <source>
        <dbReference type="EnsemblPlants" id="OB11G18430.1"/>
    </source>
</evidence>
<proteinExistence type="predicted"/>
<dbReference type="HOGENOM" id="CLU_1920326_0_0_1"/>
<reference evidence="1" key="2">
    <citation type="submission" date="2013-04" db="UniProtKB">
        <authorList>
            <consortium name="EnsemblPlants"/>
        </authorList>
    </citation>
    <scope>IDENTIFICATION</scope>
</reference>
<dbReference type="EnsemblPlants" id="OB11G18430.1">
    <property type="protein sequence ID" value="OB11G18430.1"/>
    <property type="gene ID" value="OB11G18430"/>
</dbReference>
<accession>J3N7Q7</accession>